<organism evidence="2 3">
    <name type="scientific">Listeria booriae</name>
    <dbReference type="NCBI Taxonomy" id="1552123"/>
    <lineage>
        <taxon>Bacteria</taxon>
        <taxon>Bacillati</taxon>
        <taxon>Bacillota</taxon>
        <taxon>Bacilli</taxon>
        <taxon>Bacillales</taxon>
        <taxon>Listeriaceae</taxon>
        <taxon>Listeria</taxon>
    </lineage>
</organism>
<dbReference type="InterPro" id="IPR024978">
    <property type="entry name" value="Homeodomain_phBC6A51-type"/>
</dbReference>
<gene>
    <name evidence="2" type="ORF">HB759_03605</name>
</gene>
<dbReference type="SUPFAM" id="SSF46689">
    <property type="entry name" value="Homeodomain-like"/>
    <property type="match status" value="1"/>
</dbReference>
<dbReference type="EMBL" id="JAAROL010000001">
    <property type="protein sequence ID" value="MBC1331030.1"/>
    <property type="molecule type" value="Genomic_DNA"/>
</dbReference>
<evidence type="ECO:0000313" key="2">
    <source>
        <dbReference type="EMBL" id="MBC1331030.1"/>
    </source>
</evidence>
<evidence type="ECO:0000313" key="3">
    <source>
        <dbReference type="Proteomes" id="UP000532866"/>
    </source>
</evidence>
<feature type="domain" description="Homeodomain phBC6A51-type" evidence="1">
    <location>
        <begin position="6"/>
        <end position="123"/>
    </location>
</feature>
<name>A0A7X0TKU2_9LIST</name>
<proteinExistence type="predicted"/>
<dbReference type="InterPro" id="IPR009057">
    <property type="entry name" value="Homeodomain-like_sf"/>
</dbReference>
<dbReference type="Pfam" id="PF13022">
    <property type="entry name" value="HTH_Tnp_1_2"/>
    <property type="match status" value="1"/>
</dbReference>
<dbReference type="AlphaFoldDB" id="A0A7X0TKU2"/>
<reference evidence="2 3" key="1">
    <citation type="submission" date="2020-03" db="EMBL/GenBank/DDBJ databases">
        <title>Soil Listeria distribution.</title>
        <authorList>
            <person name="Liao J."/>
            <person name="Wiedmann M."/>
        </authorList>
    </citation>
    <scope>NUCLEOTIDE SEQUENCE [LARGE SCALE GENOMIC DNA]</scope>
    <source>
        <strain evidence="2 3">FSL L7-1833</strain>
    </source>
</reference>
<sequence length="146" mass="16600">MATRYEKLMGELTDDQREAIHLLLEQMEYTPGDEDYKTMEDIAEEVGVVRKTLYNWRFKNPVFMEALSLATQARLATLAPYAYGAMSKLLKGKQPSTKALDLYFKQQGWVNANQEITITTNKRDDADLEAEIARLAEQTGVTDNDA</sequence>
<accession>A0A7X0TKU2</accession>
<dbReference type="Proteomes" id="UP000532866">
    <property type="component" value="Unassembled WGS sequence"/>
</dbReference>
<evidence type="ECO:0000259" key="1">
    <source>
        <dbReference type="Pfam" id="PF13022"/>
    </source>
</evidence>
<comment type="caution">
    <text evidence="2">The sequence shown here is derived from an EMBL/GenBank/DDBJ whole genome shotgun (WGS) entry which is preliminary data.</text>
</comment>
<dbReference type="Gene3D" id="1.10.10.60">
    <property type="entry name" value="Homeodomain-like"/>
    <property type="match status" value="1"/>
</dbReference>
<dbReference type="RefSeq" id="WP_185372826.1">
    <property type="nucleotide sequence ID" value="NZ_JAARNB010000001.1"/>
</dbReference>
<protein>
    <recommendedName>
        <fullName evidence="1">Homeodomain phBC6A51-type domain-containing protein</fullName>
    </recommendedName>
</protein>